<evidence type="ECO:0000313" key="2">
    <source>
        <dbReference type="Proteomes" id="UP000191554"/>
    </source>
</evidence>
<dbReference type="RefSeq" id="WP_133051090.1">
    <property type="nucleotide sequence ID" value="NZ_MZGX01000005.1"/>
</dbReference>
<dbReference type="Proteomes" id="UP000191554">
    <property type="component" value="Unassembled WGS sequence"/>
</dbReference>
<accession>A0A1V4SP25</accession>
<keyword evidence="2" id="KW-1185">Reference proteome</keyword>
<organism evidence="1 2">
    <name type="scientific">Ruminiclostridium hungatei</name>
    <name type="common">Clostridium hungatei</name>
    <dbReference type="NCBI Taxonomy" id="48256"/>
    <lineage>
        <taxon>Bacteria</taxon>
        <taxon>Bacillati</taxon>
        <taxon>Bacillota</taxon>
        <taxon>Clostridia</taxon>
        <taxon>Eubacteriales</taxon>
        <taxon>Oscillospiraceae</taxon>
        <taxon>Ruminiclostridium</taxon>
    </lineage>
</organism>
<comment type="caution">
    <text evidence="1">The sequence shown here is derived from an EMBL/GenBank/DDBJ whole genome shotgun (WGS) entry which is preliminary data.</text>
</comment>
<proteinExistence type="predicted"/>
<protein>
    <submittedName>
        <fullName evidence="1">Uncharacterized protein</fullName>
    </submittedName>
</protein>
<dbReference type="EMBL" id="MZGX01000005">
    <property type="protein sequence ID" value="OPX45226.1"/>
    <property type="molecule type" value="Genomic_DNA"/>
</dbReference>
<dbReference type="STRING" id="48256.CLHUN_11130"/>
<evidence type="ECO:0000313" key="1">
    <source>
        <dbReference type="EMBL" id="OPX45226.1"/>
    </source>
</evidence>
<dbReference type="AlphaFoldDB" id="A0A1V4SP25"/>
<reference evidence="1 2" key="1">
    <citation type="submission" date="2017-03" db="EMBL/GenBank/DDBJ databases">
        <title>Genome sequence of Clostridium hungatei DSM 14427.</title>
        <authorList>
            <person name="Poehlein A."/>
            <person name="Daniel R."/>
        </authorList>
    </citation>
    <scope>NUCLEOTIDE SEQUENCE [LARGE SCALE GENOMIC DNA]</scope>
    <source>
        <strain evidence="1 2">DSM 14427</strain>
    </source>
</reference>
<gene>
    <name evidence="1" type="ORF">CLHUN_11130</name>
</gene>
<name>A0A1V4SP25_RUMHU</name>
<sequence>MVTDKIIEFFGISQQEVNGFESVDDKIKYIFDLYRGKVFFDGTKNFFNKRIFYAPEETLEVLEKGFGLHCQEMIFLLKEILLYFGIEGRITHGDIYDFDLGIKKDRFISILIVDMGAYFFHIDTLHKALLKIEKGKAVKSEDGTIETLDIYEGYYVVKKYDGGINFYSEMIFKDVEERFRINRMEQTYNNSTVPWGIIAPFYWEVNPERKVLYNILQDKVRITYGRNVYDYDLLEWDISPESNWLSDKQKQKVNKCIAEIIQNIDTYMEVAKNAAPKVDSQISHETCLF</sequence>